<organism evidence="11 12">
    <name type="scientific">Histidinibacterium lentulum</name>
    <dbReference type="NCBI Taxonomy" id="2480588"/>
    <lineage>
        <taxon>Bacteria</taxon>
        <taxon>Pseudomonadati</taxon>
        <taxon>Pseudomonadota</taxon>
        <taxon>Alphaproteobacteria</taxon>
        <taxon>Rhodobacterales</taxon>
        <taxon>Paracoccaceae</taxon>
        <taxon>Histidinibacterium</taxon>
    </lineage>
</organism>
<comment type="function">
    <text evidence="7">Mechanosensitive channel that participates in the regulation of osmotic pressure changes within the cell, opening in response to stretch forces in the membrane lipid bilayer, without the need for other proteins. Contributes to normal resistance to hypoosmotic shock. Forms an ion channel of 1.0 nanosiemens conductance with a slight preference for anions.</text>
</comment>
<dbReference type="GO" id="GO:0008381">
    <property type="term" value="F:mechanosensitive monoatomic ion channel activity"/>
    <property type="evidence" value="ECO:0007669"/>
    <property type="project" value="InterPro"/>
</dbReference>
<dbReference type="InterPro" id="IPR010920">
    <property type="entry name" value="LSM_dom_sf"/>
</dbReference>
<proteinExistence type="inferred from homology"/>
<dbReference type="InterPro" id="IPR006685">
    <property type="entry name" value="MscS_channel_2nd"/>
</dbReference>
<dbReference type="SUPFAM" id="SSF82689">
    <property type="entry name" value="Mechanosensitive channel protein MscS (YggB), C-terminal domain"/>
    <property type="match status" value="1"/>
</dbReference>
<dbReference type="Pfam" id="PF00924">
    <property type="entry name" value="MS_channel_2nd"/>
    <property type="match status" value="1"/>
</dbReference>
<keyword evidence="7" id="KW-0813">Transport</keyword>
<name>A0A3N2QWC7_9RHOB</name>
<sequence>MSLIRLLLLCLAVLAATLTVSAQELGPNGPIAARSDAATDADIAVRIREILGELGGYEDVTVTVADGIVTFRGTTTSLAEITALDALAARVEGVVAIRNDVTETSDLRRRLDPVLERFRNRGMQALISLPLVLIAAGAMGMTIWIGYLFARRRNPWDRIAPNAFIADVYRMLVRVAFILAGIVLALDIMNATALLSTILGAAGIVGLAVGFAVRDTVENFIASVLLSIRQPFAPNDVVEINGDQGKVIRLTSRATILLSFDGNHIRIPNATVFKSRIVNFTTNPETRFSFTIPVAAESDLAEVKRLAQATVAALPFTLETPAPSVWLGDITDSGVEVVVTGWVDQRQTSLLLARGEALRQVKHAWSAAGIEMPNTTYTIDLAGGAVSPVTEGTRRRDEAAPAPLPPPDAAVLSEVAERTSEDLDALVDAEREDRANEDLLRRDAPKE</sequence>
<dbReference type="Gene3D" id="2.30.30.60">
    <property type="match status" value="1"/>
</dbReference>
<evidence type="ECO:0000256" key="7">
    <source>
        <dbReference type="RuleBase" id="RU369025"/>
    </source>
</evidence>
<dbReference type="InterPro" id="IPR045275">
    <property type="entry name" value="MscS_archaea/bacteria_type"/>
</dbReference>
<keyword evidence="9" id="KW-0732">Signal</keyword>
<comment type="subunit">
    <text evidence="7">Homoheptamer.</text>
</comment>
<feature type="transmembrane region" description="Helical" evidence="7">
    <location>
        <begin position="171"/>
        <end position="188"/>
    </location>
</feature>
<feature type="domain" description="BON" evidence="10">
    <location>
        <begin position="39"/>
        <end position="105"/>
    </location>
</feature>
<feature type="chain" id="PRO_5018044201" description="Small-conductance mechanosensitive channel" evidence="9">
    <location>
        <begin position="23"/>
        <end position="447"/>
    </location>
</feature>
<feature type="transmembrane region" description="Helical" evidence="7">
    <location>
        <begin position="125"/>
        <end position="150"/>
    </location>
</feature>
<dbReference type="Pfam" id="PF21082">
    <property type="entry name" value="MS_channel_3rd"/>
    <property type="match status" value="1"/>
</dbReference>
<feature type="signal peptide" evidence="9">
    <location>
        <begin position="1"/>
        <end position="22"/>
    </location>
</feature>
<feature type="transmembrane region" description="Helical" evidence="7">
    <location>
        <begin position="194"/>
        <end position="213"/>
    </location>
</feature>
<feature type="compositionally biased region" description="Basic and acidic residues" evidence="8">
    <location>
        <begin position="428"/>
        <end position="447"/>
    </location>
</feature>
<dbReference type="GO" id="GO:0005886">
    <property type="term" value="C:plasma membrane"/>
    <property type="evidence" value="ECO:0007669"/>
    <property type="project" value="UniProtKB-SubCell"/>
</dbReference>
<evidence type="ECO:0000256" key="8">
    <source>
        <dbReference type="SAM" id="MobiDB-lite"/>
    </source>
</evidence>
<gene>
    <name evidence="11" type="ORF">EAT49_14770</name>
</gene>
<dbReference type="InterPro" id="IPR007055">
    <property type="entry name" value="BON_dom"/>
</dbReference>
<dbReference type="InterPro" id="IPR049278">
    <property type="entry name" value="MS_channel_C"/>
</dbReference>
<comment type="caution">
    <text evidence="7">Lacks conserved residue(s) required for the propagation of feature annotation.</text>
</comment>
<evidence type="ECO:0000256" key="5">
    <source>
        <dbReference type="ARBA" id="ARBA00022989"/>
    </source>
</evidence>
<evidence type="ECO:0000256" key="3">
    <source>
        <dbReference type="ARBA" id="ARBA00022475"/>
    </source>
</evidence>
<dbReference type="InterPro" id="IPR023408">
    <property type="entry name" value="MscS_beta-dom_sf"/>
</dbReference>
<protein>
    <recommendedName>
        <fullName evidence="7">Small-conductance mechanosensitive channel</fullName>
    </recommendedName>
</protein>
<comment type="similarity">
    <text evidence="2 7">Belongs to the MscS (TC 1.A.23) family.</text>
</comment>
<reference evidence="11 12" key="1">
    <citation type="submission" date="2018-10" db="EMBL/GenBank/DDBJ databases">
        <title>Histidinibacterium lentulum gen. nov., sp. nov., a marine bacterium from the culture broth of Picochlorum sp. 122.</title>
        <authorList>
            <person name="Wang G."/>
        </authorList>
    </citation>
    <scope>NUCLEOTIDE SEQUENCE [LARGE SCALE GENOMIC DNA]</scope>
    <source>
        <strain evidence="11 12">B17</strain>
    </source>
</reference>
<dbReference type="Gene3D" id="3.30.1340.30">
    <property type="match status" value="1"/>
</dbReference>
<comment type="subcellular location">
    <subcellularLocation>
        <location evidence="7">Cell inner membrane</location>
        <topology evidence="7">Multi-pass membrane protein</topology>
    </subcellularLocation>
    <subcellularLocation>
        <location evidence="1">Cell membrane</location>
        <topology evidence="1">Multi-pass membrane protein</topology>
    </subcellularLocation>
</comment>
<feature type="region of interest" description="Disordered" evidence="8">
    <location>
        <begin position="388"/>
        <end position="447"/>
    </location>
</feature>
<dbReference type="SUPFAM" id="SSF50182">
    <property type="entry name" value="Sm-like ribonucleoproteins"/>
    <property type="match status" value="1"/>
</dbReference>
<evidence type="ECO:0000256" key="2">
    <source>
        <dbReference type="ARBA" id="ARBA00008017"/>
    </source>
</evidence>
<dbReference type="Gene3D" id="1.10.287.1260">
    <property type="match status" value="1"/>
</dbReference>
<dbReference type="EMBL" id="RDRB01000007">
    <property type="protein sequence ID" value="ROT99472.1"/>
    <property type="molecule type" value="Genomic_DNA"/>
</dbReference>
<evidence type="ECO:0000313" key="12">
    <source>
        <dbReference type="Proteomes" id="UP000268016"/>
    </source>
</evidence>
<evidence type="ECO:0000313" key="11">
    <source>
        <dbReference type="EMBL" id="ROT99472.1"/>
    </source>
</evidence>
<keyword evidence="5 7" id="KW-1133">Transmembrane helix</keyword>
<dbReference type="PROSITE" id="PS50914">
    <property type="entry name" value="BON"/>
    <property type="match status" value="1"/>
</dbReference>
<dbReference type="PANTHER" id="PTHR30221">
    <property type="entry name" value="SMALL-CONDUCTANCE MECHANOSENSITIVE CHANNEL"/>
    <property type="match status" value="1"/>
</dbReference>
<keyword evidence="4 7" id="KW-0812">Transmembrane</keyword>
<dbReference type="InterPro" id="IPR011066">
    <property type="entry name" value="MscS_channel_C_sf"/>
</dbReference>
<dbReference type="OrthoDB" id="9793781at2"/>
<dbReference type="Pfam" id="PF04972">
    <property type="entry name" value="BON"/>
    <property type="match status" value="1"/>
</dbReference>
<evidence type="ECO:0000259" key="10">
    <source>
        <dbReference type="PROSITE" id="PS50914"/>
    </source>
</evidence>
<dbReference type="RefSeq" id="WP_123643064.1">
    <property type="nucleotide sequence ID" value="NZ_ML119087.1"/>
</dbReference>
<keyword evidence="12" id="KW-1185">Reference proteome</keyword>
<dbReference type="Proteomes" id="UP000268016">
    <property type="component" value="Unassembled WGS sequence"/>
</dbReference>
<evidence type="ECO:0000256" key="9">
    <source>
        <dbReference type="SAM" id="SignalP"/>
    </source>
</evidence>
<keyword evidence="7" id="KW-0997">Cell inner membrane</keyword>
<dbReference type="PANTHER" id="PTHR30221:SF1">
    <property type="entry name" value="SMALL-CONDUCTANCE MECHANOSENSITIVE CHANNEL"/>
    <property type="match status" value="1"/>
</dbReference>
<evidence type="ECO:0000256" key="4">
    <source>
        <dbReference type="ARBA" id="ARBA00022692"/>
    </source>
</evidence>
<keyword evidence="7" id="KW-0407">Ion channel</keyword>
<keyword evidence="6 7" id="KW-0472">Membrane</keyword>
<accession>A0A3N2QWC7</accession>
<evidence type="ECO:0000256" key="1">
    <source>
        <dbReference type="ARBA" id="ARBA00004651"/>
    </source>
</evidence>
<evidence type="ECO:0000256" key="6">
    <source>
        <dbReference type="ARBA" id="ARBA00023136"/>
    </source>
</evidence>
<comment type="caution">
    <text evidence="11">The sequence shown here is derived from an EMBL/GenBank/DDBJ whole genome shotgun (WGS) entry which is preliminary data.</text>
</comment>
<keyword evidence="7" id="KW-0406">Ion transport</keyword>
<dbReference type="AlphaFoldDB" id="A0A3N2QWC7"/>
<dbReference type="Gene3D" id="3.30.70.100">
    <property type="match status" value="1"/>
</dbReference>
<keyword evidence="3" id="KW-1003">Cell membrane</keyword>